<protein>
    <submittedName>
        <fullName evidence="1">Uncharacterized protein</fullName>
    </submittedName>
</protein>
<proteinExistence type="predicted"/>
<sequence length="91" mass="10121">MLVATRSRKPYQGLGRYREAGSSRNALQGLGSATLIVLILFRKPPELSVPKKLETASDAARCYEKDRQLPIRSRSAFKQGLGSDCRGQLER</sequence>
<organism evidence="1 2">
    <name type="scientific">Cytospora mali</name>
    <name type="common">Apple Valsa canker fungus</name>
    <name type="synonym">Valsa mali</name>
    <dbReference type="NCBI Taxonomy" id="578113"/>
    <lineage>
        <taxon>Eukaryota</taxon>
        <taxon>Fungi</taxon>
        <taxon>Dikarya</taxon>
        <taxon>Ascomycota</taxon>
        <taxon>Pezizomycotina</taxon>
        <taxon>Sordariomycetes</taxon>
        <taxon>Sordariomycetidae</taxon>
        <taxon>Diaporthales</taxon>
        <taxon>Cytosporaceae</taxon>
        <taxon>Cytospora</taxon>
    </lineage>
</organism>
<evidence type="ECO:0000313" key="1">
    <source>
        <dbReference type="EMBL" id="KUI66385.1"/>
    </source>
</evidence>
<name>A0A194VRE4_CYTMA</name>
<evidence type="ECO:0000313" key="2">
    <source>
        <dbReference type="Proteomes" id="UP000078559"/>
    </source>
</evidence>
<reference evidence="1" key="1">
    <citation type="submission" date="2014-12" db="EMBL/GenBank/DDBJ databases">
        <title>Genome Sequence of Valsa Canker Pathogens Uncovers a Specific Adaption of Colonization on Woody Bark.</title>
        <authorList>
            <person name="Yin Z."/>
            <person name="Liu H."/>
            <person name="Gao X."/>
            <person name="Li Z."/>
            <person name="Song N."/>
            <person name="Ke X."/>
            <person name="Dai Q."/>
            <person name="Wu Y."/>
            <person name="Sun Y."/>
            <person name="Xu J.-R."/>
            <person name="Kang Z.K."/>
            <person name="Wang L."/>
            <person name="Huang L."/>
        </authorList>
    </citation>
    <scope>NUCLEOTIDE SEQUENCE [LARGE SCALE GENOMIC DNA]</scope>
    <source>
        <strain evidence="1">03-8</strain>
    </source>
</reference>
<keyword evidence="2" id="KW-1185">Reference proteome</keyword>
<dbReference type="Proteomes" id="UP000078559">
    <property type="component" value="Chromosome 2"/>
</dbReference>
<dbReference type="AlphaFoldDB" id="A0A194VRE4"/>
<accession>A0A194VRE4</accession>
<gene>
    <name evidence="1" type="ORF">VM1G_11390</name>
</gene>
<dbReference type="EMBL" id="CM003099">
    <property type="protein sequence ID" value="KUI66385.1"/>
    <property type="molecule type" value="Genomic_DNA"/>
</dbReference>